<dbReference type="Gene3D" id="2.130.10.10">
    <property type="entry name" value="YVTN repeat-like/Quinoprotein amine dehydrogenase"/>
    <property type="match status" value="2"/>
</dbReference>
<protein>
    <recommendedName>
        <fullName evidence="2">Glycosyl hydrolase</fullName>
    </recommendedName>
</protein>
<dbReference type="SUPFAM" id="SSF50939">
    <property type="entry name" value="Sialidases"/>
    <property type="match status" value="1"/>
</dbReference>
<accession>X1AL46</accession>
<evidence type="ECO:0000313" key="1">
    <source>
        <dbReference type="EMBL" id="GAG83214.1"/>
    </source>
</evidence>
<dbReference type="InterPro" id="IPR002860">
    <property type="entry name" value="BNR_rpt"/>
</dbReference>
<name>X1AL46_9ZZZZ</name>
<evidence type="ECO:0008006" key="2">
    <source>
        <dbReference type="Google" id="ProtNLM"/>
    </source>
</evidence>
<feature type="non-terminal residue" evidence="1">
    <location>
        <position position="200"/>
    </location>
</feature>
<dbReference type="InterPro" id="IPR036278">
    <property type="entry name" value="Sialidase_sf"/>
</dbReference>
<dbReference type="CDD" id="cd15482">
    <property type="entry name" value="Sialidase_non-viral"/>
    <property type="match status" value="1"/>
</dbReference>
<gene>
    <name evidence="1" type="ORF">S01H4_28207</name>
</gene>
<feature type="non-terminal residue" evidence="1">
    <location>
        <position position="1"/>
    </location>
</feature>
<organism evidence="1">
    <name type="scientific">marine sediment metagenome</name>
    <dbReference type="NCBI Taxonomy" id="412755"/>
    <lineage>
        <taxon>unclassified sequences</taxon>
        <taxon>metagenomes</taxon>
        <taxon>ecological metagenomes</taxon>
    </lineage>
</organism>
<dbReference type="AlphaFoldDB" id="X1AL46"/>
<dbReference type="Pfam" id="PF02012">
    <property type="entry name" value="BNR"/>
    <property type="match status" value="1"/>
</dbReference>
<dbReference type="InterPro" id="IPR015943">
    <property type="entry name" value="WD40/YVTN_repeat-like_dom_sf"/>
</dbReference>
<proteinExistence type="predicted"/>
<sequence>PTAGGESGHVVAHPDNPDIVYGGSYGGYLIRYDHGNGDTRAINVWPDNPMGWGAAELKYRFNWNFPLMISPHDPDTLYAAANVLFKTTDAGQTWQAISPDLTRNIKEKQVSSGGPITQDNTSVEYYGTIFAVAESLFEKGVIWTGSDDGLVYISRDGGQNWEDVTPTGRSNGLPKDIQINSIEAHPYDAGGLYLAATAYK</sequence>
<reference evidence="1" key="1">
    <citation type="journal article" date="2014" name="Front. Microbiol.">
        <title>High frequency of phylogenetically diverse reductive dehalogenase-homologous genes in deep subseafloor sedimentary metagenomes.</title>
        <authorList>
            <person name="Kawai M."/>
            <person name="Futagami T."/>
            <person name="Toyoda A."/>
            <person name="Takaki Y."/>
            <person name="Nishi S."/>
            <person name="Hori S."/>
            <person name="Arai W."/>
            <person name="Tsubouchi T."/>
            <person name="Morono Y."/>
            <person name="Uchiyama I."/>
            <person name="Ito T."/>
            <person name="Fujiyama A."/>
            <person name="Inagaki F."/>
            <person name="Takami H."/>
        </authorList>
    </citation>
    <scope>NUCLEOTIDE SEQUENCE</scope>
    <source>
        <strain evidence="1">Expedition CK06-06</strain>
    </source>
</reference>
<comment type="caution">
    <text evidence="1">The sequence shown here is derived from an EMBL/GenBank/DDBJ whole genome shotgun (WGS) entry which is preliminary data.</text>
</comment>
<dbReference type="EMBL" id="BART01013960">
    <property type="protein sequence ID" value="GAG83214.1"/>
    <property type="molecule type" value="Genomic_DNA"/>
</dbReference>